<evidence type="ECO:0000256" key="2">
    <source>
        <dbReference type="PROSITE-ProRule" id="PRU00035"/>
    </source>
</evidence>
<dbReference type="PANTHER" id="PTHR22881">
    <property type="entry name" value="BROMODOMAIN CONTAINING PROTEIN"/>
    <property type="match status" value="1"/>
</dbReference>
<dbReference type="FunFam" id="1.20.920.10:FF:000084">
    <property type="entry name" value="Bromodomain_-__putative"/>
    <property type="match status" value="2"/>
</dbReference>
<comment type="caution">
    <text evidence="5">The sequence shown here is derived from an EMBL/GenBank/DDBJ whole genome shotgun (WGS) entry which is preliminary data.</text>
</comment>
<evidence type="ECO:0000256" key="1">
    <source>
        <dbReference type="ARBA" id="ARBA00023117"/>
    </source>
</evidence>
<feature type="region of interest" description="Disordered" evidence="3">
    <location>
        <begin position="437"/>
        <end position="467"/>
    </location>
</feature>
<proteinExistence type="predicted"/>
<sequence length="663" mass="71739">MSVSAQKPDRPGTQKLYNEEDVAALVRSLDRAEDHHIFAVDVLETYPYLAESYTKVCPQRCDLATAAQKALEGLYSCDVRLEGLKADIALMASNCIAYNGPTSAYAEIATKFERHALDQIDTFVMEHNGGRRVSRLRLQSAMASHEHAKSGDTASKKGSVGTAVASKKPAAAVPSTREVVQLVDSLNRREDGGAFSVDVAEAYPDLRETYSKMCPNPMNLILMHQRAKEGYYTDASATVYGDSVATSLPRLREDIELLVRNCITFNMKVKSWVTLARSFQAFAHRRLDDFVLRHAPSLRGTAMGAEVYEGKDNAPAPVPSAVASSVDGSDDVKCVEPAHTTTVDDKAPAVSEAVSGSVVAGGGRKRVRADEHSAASAERLRAPASAPPVQVVAETTPQVCPTPLQPSLAIPPLLRRRLTMDHVRHARLPLRRVGASVSRDELYPPTASPSDGKASPDHPSVAVGGNTDAKTPATAMVKIDASCSAGHVLRLLHESIVNFFDAQRSGTDFVDAFAYSAREEELYLSVLAVITEKYHSTATHLLLYETESAELQEWAALRALDSYRNGNRTTASAAGTGDTIADELHYLYLVRFLAHWPQLASLCCTTTTPSSVPDGAAGRRGASGGAAGSLRISREQLKIVAQVTHITQEFLQFVEAIEERQRQ</sequence>
<dbReference type="RefSeq" id="XP_067759226.1">
    <property type="nucleotide sequence ID" value="XM_067902867.1"/>
</dbReference>
<dbReference type="PROSITE" id="PS50014">
    <property type="entry name" value="BROMODOMAIN_2"/>
    <property type="match status" value="1"/>
</dbReference>
<feature type="region of interest" description="Disordered" evidence="3">
    <location>
        <begin position="355"/>
        <end position="388"/>
    </location>
</feature>
<keyword evidence="6" id="KW-1185">Reference proteome</keyword>
<feature type="region of interest" description="Disordered" evidence="3">
    <location>
        <begin position="141"/>
        <end position="161"/>
    </location>
</feature>
<dbReference type="GeneID" id="94292944"/>
<dbReference type="InterPro" id="IPR001487">
    <property type="entry name" value="Bromodomain"/>
</dbReference>
<evidence type="ECO:0000259" key="4">
    <source>
        <dbReference type="PROSITE" id="PS50014"/>
    </source>
</evidence>
<evidence type="ECO:0000313" key="5">
    <source>
        <dbReference type="EMBL" id="KAG5510622.1"/>
    </source>
</evidence>
<feature type="region of interest" description="Disordered" evidence="3">
    <location>
        <begin position="310"/>
        <end position="331"/>
    </location>
</feature>
<dbReference type="PANTHER" id="PTHR22881:SF27">
    <property type="entry name" value="BROMODOMAIN CONTAINING 7_9"/>
    <property type="match status" value="1"/>
</dbReference>
<dbReference type="Pfam" id="PF00439">
    <property type="entry name" value="Bromodomain"/>
    <property type="match status" value="2"/>
</dbReference>
<feature type="compositionally biased region" description="Basic and acidic residues" evidence="3">
    <location>
        <begin position="368"/>
        <end position="381"/>
    </location>
</feature>
<dbReference type="EMBL" id="JAFJZO010000009">
    <property type="protein sequence ID" value="KAG5510622.1"/>
    <property type="molecule type" value="Genomic_DNA"/>
</dbReference>
<organism evidence="5 6">
    <name type="scientific">Porcisia hertigi</name>
    <dbReference type="NCBI Taxonomy" id="2761500"/>
    <lineage>
        <taxon>Eukaryota</taxon>
        <taxon>Discoba</taxon>
        <taxon>Euglenozoa</taxon>
        <taxon>Kinetoplastea</taxon>
        <taxon>Metakinetoplastina</taxon>
        <taxon>Trypanosomatida</taxon>
        <taxon>Trypanosomatidae</taxon>
        <taxon>Leishmaniinae</taxon>
        <taxon>Porcisia</taxon>
    </lineage>
</organism>
<dbReference type="KEGG" id="phet:94292944"/>
<dbReference type="OrthoDB" id="21449at2759"/>
<keyword evidence="1 2" id="KW-0103">Bromodomain</keyword>
<name>A0A836LJD2_9TRYP</name>
<dbReference type="SMART" id="SM00297">
    <property type="entry name" value="BROMO"/>
    <property type="match status" value="1"/>
</dbReference>
<reference evidence="5 6" key="1">
    <citation type="submission" date="2021-02" db="EMBL/GenBank/DDBJ databases">
        <title>Porcisia hertigi Genome sequencing and assembly.</title>
        <authorList>
            <person name="Almutairi H."/>
            <person name="Gatherer D."/>
        </authorList>
    </citation>
    <scope>NUCLEOTIDE SEQUENCE [LARGE SCALE GENOMIC DNA]</scope>
    <source>
        <strain evidence="5 6">C119</strain>
    </source>
</reference>
<feature type="domain" description="Bromo" evidence="4">
    <location>
        <begin position="187"/>
        <end position="273"/>
    </location>
</feature>
<dbReference type="CDD" id="cd04369">
    <property type="entry name" value="Bromodomain"/>
    <property type="match status" value="2"/>
</dbReference>
<dbReference type="Gene3D" id="1.20.920.10">
    <property type="entry name" value="Bromodomain-like"/>
    <property type="match status" value="2"/>
</dbReference>
<dbReference type="AlphaFoldDB" id="A0A836LJD2"/>
<protein>
    <recommendedName>
        <fullName evidence="4">Bromo domain-containing protein</fullName>
    </recommendedName>
</protein>
<evidence type="ECO:0000313" key="6">
    <source>
        <dbReference type="Proteomes" id="UP000674318"/>
    </source>
</evidence>
<feature type="compositionally biased region" description="Low complexity" evidence="3">
    <location>
        <begin position="313"/>
        <end position="327"/>
    </location>
</feature>
<evidence type="ECO:0000256" key="3">
    <source>
        <dbReference type="SAM" id="MobiDB-lite"/>
    </source>
</evidence>
<accession>A0A836LJD2</accession>
<dbReference type="SUPFAM" id="SSF47370">
    <property type="entry name" value="Bromodomain"/>
    <property type="match status" value="2"/>
</dbReference>
<dbReference type="InterPro" id="IPR036427">
    <property type="entry name" value="Bromodomain-like_sf"/>
</dbReference>
<gene>
    <name evidence="5" type="ORF">JKF63_06920</name>
</gene>
<dbReference type="InterPro" id="IPR051831">
    <property type="entry name" value="Bromodomain_contain_prot"/>
</dbReference>
<dbReference type="Proteomes" id="UP000674318">
    <property type="component" value="Unassembled WGS sequence"/>
</dbReference>